<keyword evidence="5" id="KW-0472">Membrane</keyword>
<dbReference type="PROSITE" id="PS51935">
    <property type="entry name" value="NLPC_P60"/>
    <property type="match status" value="1"/>
</dbReference>
<protein>
    <submittedName>
        <fullName evidence="7">NlpC/P60 family protein</fullName>
    </submittedName>
</protein>
<dbReference type="AlphaFoldDB" id="A0A7C3V765"/>
<evidence type="ECO:0000256" key="4">
    <source>
        <dbReference type="ARBA" id="ARBA00022807"/>
    </source>
</evidence>
<dbReference type="InterPro" id="IPR051202">
    <property type="entry name" value="Peptidase_C40"/>
</dbReference>
<keyword evidence="4" id="KW-0788">Thiol protease</keyword>
<sequence>MTQNQKELNSLAGKGDHRRKVWLFVALAAFLVLWGCARAPRKPQVPPLPPPPPSPVTPQESALERAIAEFFGAPYRPGGISPAGVDCSGLVMAAFQRLGLFLPRTVIDQYNAGRPVPRSRLRFGDVVFFNRYCQISKSGPYLAGMLPSSYVSQICHNGIYLGNGRFIHASPRGVQISNLDEEVWRISFMGARRFFSGEAP</sequence>
<evidence type="ECO:0000256" key="5">
    <source>
        <dbReference type="SAM" id="Phobius"/>
    </source>
</evidence>
<evidence type="ECO:0000256" key="1">
    <source>
        <dbReference type="ARBA" id="ARBA00007074"/>
    </source>
</evidence>
<evidence type="ECO:0000259" key="6">
    <source>
        <dbReference type="PROSITE" id="PS51935"/>
    </source>
</evidence>
<proteinExistence type="inferred from homology"/>
<evidence type="ECO:0000313" key="7">
    <source>
        <dbReference type="EMBL" id="HGF33620.1"/>
    </source>
</evidence>
<dbReference type="GO" id="GO:0008234">
    <property type="term" value="F:cysteine-type peptidase activity"/>
    <property type="evidence" value="ECO:0007669"/>
    <property type="project" value="UniProtKB-KW"/>
</dbReference>
<dbReference type="Gene3D" id="3.90.1720.10">
    <property type="entry name" value="endopeptidase domain like (from Nostoc punctiforme)"/>
    <property type="match status" value="1"/>
</dbReference>
<feature type="transmembrane region" description="Helical" evidence="5">
    <location>
        <begin position="21"/>
        <end position="40"/>
    </location>
</feature>
<organism evidence="7">
    <name type="scientific">Desulfobacca acetoxidans</name>
    <dbReference type="NCBI Taxonomy" id="60893"/>
    <lineage>
        <taxon>Bacteria</taxon>
        <taxon>Pseudomonadati</taxon>
        <taxon>Thermodesulfobacteriota</taxon>
        <taxon>Desulfobaccia</taxon>
        <taxon>Desulfobaccales</taxon>
        <taxon>Desulfobaccaceae</taxon>
        <taxon>Desulfobacca</taxon>
    </lineage>
</organism>
<evidence type="ECO:0000256" key="3">
    <source>
        <dbReference type="ARBA" id="ARBA00022801"/>
    </source>
</evidence>
<evidence type="ECO:0000256" key="2">
    <source>
        <dbReference type="ARBA" id="ARBA00022670"/>
    </source>
</evidence>
<dbReference type="Pfam" id="PF00877">
    <property type="entry name" value="NLPC_P60"/>
    <property type="match status" value="1"/>
</dbReference>
<comment type="similarity">
    <text evidence="1">Belongs to the peptidase C40 family.</text>
</comment>
<gene>
    <name evidence="7" type="ORF">ENW96_04410</name>
</gene>
<name>A0A7C3V765_9BACT</name>
<keyword evidence="3" id="KW-0378">Hydrolase</keyword>
<dbReference type="PANTHER" id="PTHR47053">
    <property type="entry name" value="MUREIN DD-ENDOPEPTIDASE MEPH-RELATED"/>
    <property type="match status" value="1"/>
</dbReference>
<accession>A0A7C3V765</accession>
<dbReference type="SUPFAM" id="SSF54001">
    <property type="entry name" value="Cysteine proteinases"/>
    <property type="match status" value="1"/>
</dbReference>
<dbReference type="GO" id="GO:0006508">
    <property type="term" value="P:proteolysis"/>
    <property type="evidence" value="ECO:0007669"/>
    <property type="project" value="UniProtKB-KW"/>
</dbReference>
<reference evidence="7" key="1">
    <citation type="journal article" date="2020" name="mSystems">
        <title>Genome- and Community-Level Interaction Insights into Carbon Utilization and Element Cycling Functions of Hydrothermarchaeota in Hydrothermal Sediment.</title>
        <authorList>
            <person name="Zhou Z."/>
            <person name="Liu Y."/>
            <person name="Xu W."/>
            <person name="Pan J."/>
            <person name="Luo Z.H."/>
            <person name="Li M."/>
        </authorList>
    </citation>
    <scope>NUCLEOTIDE SEQUENCE [LARGE SCALE GENOMIC DNA]</scope>
    <source>
        <strain evidence="7">SpSt-897</strain>
    </source>
</reference>
<dbReference type="InterPro" id="IPR038765">
    <property type="entry name" value="Papain-like_cys_pep_sf"/>
</dbReference>
<dbReference type="PANTHER" id="PTHR47053:SF1">
    <property type="entry name" value="MUREIN DD-ENDOPEPTIDASE MEPH-RELATED"/>
    <property type="match status" value="1"/>
</dbReference>
<dbReference type="EMBL" id="DTMF01000118">
    <property type="protein sequence ID" value="HGF33620.1"/>
    <property type="molecule type" value="Genomic_DNA"/>
</dbReference>
<keyword evidence="5" id="KW-0812">Transmembrane</keyword>
<keyword evidence="5" id="KW-1133">Transmembrane helix</keyword>
<dbReference type="InterPro" id="IPR000064">
    <property type="entry name" value="NLP_P60_dom"/>
</dbReference>
<feature type="domain" description="NlpC/P60" evidence="6">
    <location>
        <begin position="56"/>
        <end position="195"/>
    </location>
</feature>
<keyword evidence="2" id="KW-0645">Protease</keyword>
<comment type="caution">
    <text evidence="7">The sequence shown here is derived from an EMBL/GenBank/DDBJ whole genome shotgun (WGS) entry which is preliminary data.</text>
</comment>